<reference evidence="1 2" key="1">
    <citation type="submission" date="2023-09" db="EMBL/GenBank/DDBJ databases">
        <title>Nesidiocoris tenuis whole genome shotgun sequence.</title>
        <authorList>
            <person name="Shibata T."/>
            <person name="Shimoda M."/>
            <person name="Kobayashi T."/>
            <person name="Uehara T."/>
        </authorList>
    </citation>
    <scope>NUCLEOTIDE SEQUENCE [LARGE SCALE GENOMIC DNA]</scope>
    <source>
        <strain evidence="1 2">Japan</strain>
    </source>
</reference>
<proteinExistence type="predicted"/>
<protein>
    <recommendedName>
        <fullName evidence="3">DOMON domain-containing protein</fullName>
    </recommendedName>
</protein>
<keyword evidence="2" id="KW-1185">Reference proteome</keyword>
<organism evidence="1 2">
    <name type="scientific">Nesidiocoris tenuis</name>
    <dbReference type="NCBI Taxonomy" id="355587"/>
    <lineage>
        <taxon>Eukaryota</taxon>
        <taxon>Metazoa</taxon>
        <taxon>Ecdysozoa</taxon>
        <taxon>Arthropoda</taxon>
        <taxon>Hexapoda</taxon>
        <taxon>Insecta</taxon>
        <taxon>Pterygota</taxon>
        <taxon>Neoptera</taxon>
        <taxon>Paraneoptera</taxon>
        <taxon>Hemiptera</taxon>
        <taxon>Heteroptera</taxon>
        <taxon>Panheteroptera</taxon>
        <taxon>Cimicomorpha</taxon>
        <taxon>Miridae</taxon>
        <taxon>Dicyphina</taxon>
        <taxon>Nesidiocoris</taxon>
    </lineage>
</organism>
<accession>A0ABN7ASW2</accession>
<gene>
    <name evidence="1" type="ORF">NTJ_08098</name>
</gene>
<name>A0ABN7ASW2_9HEMI</name>
<evidence type="ECO:0000313" key="1">
    <source>
        <dbReference type="EMBL" id="BES95289.1"/>
    </source>
</evidence>
<dbReference type="EMBL" id="AP028914">
    <property type="protein sequence ID" value="BES95289.1"/>
    <property type="molecule type" value="Genomic_DNA"/>
</dbReference>
<sequence>MAGTWFAVELVHHRYDSKLPRGDSVVHTCPVVYLSLDHDGSDRRGEKTGIRLIWSEDVGTLNYYFNVDLDSRPGFWISSGAQNGNSSYGTNPYGQHGTLAMPTMNKQYRQFAGTVEVTKVVGSHMVLTFCMPGQQLFSVVLAREKSLPPNELRGVNSLLERKGLTRVSTRQACRNGADRWRLALESMLIVVFCIVFSKVHRT</sequence>
<evidence type="ECO:0000313" key="2">
    <source>
        <dbReference type="Proteomes" id="UP001307889"/>
    </source>
</evidence>
<evidence type="ECO:0008006" key="3">
    <source>
        <dbReference type="Google" id="ProtNLM"/>
    </source>
</evidence>
<dbReference type="Proteomes" id="UP001307889">
    <property type="component" value="Chromosome 6"/>
</dbReference>